<feature type="region of interest" description="Disordered" evidence="1">
    <location>
        <begin position="118"/>
        <end position="137"/>
    </location>
</feature>
<proteinExistence type="predicted"/>
<organism evidence="2 3">
    <name type="scientific">Trichinella zimbabwensis</name>
    <dbReference type="NCBI Taxonomy" id="268475"/>
    <lineage>
        <taxon>Eukaryota</taxon>
        <taxon>Metazoa</taxon>
        <taxon>Ecdysozoa</taxon>
        <taxon>Nematoda</taxon>
        <taxon>Enoplea</taxon>
        <taxon>Dorylaimia</taxon>
        <taxon>Trichinellida</taxon>
        <taxon>Trichinellidae</taxon>
        <taxon>Trichinella</taxon>
    </lineage>
</organism>
<dbReference type="AlphaFoldDB" id="A0A0V1H220"/>
<evidence type="ECO:0000313" key="3">
    <source>
        <dbReference type="Proteomes" id="UP000055024"/>
    </source>
</evidence>
<feature type="compositionally biased region" description="Basic residues" evidence="1">
    <location>
        <begin position="183"/>
        <end position="192"/>
    </location>
</feature>
<reference evidence="2 3" key="1">
    <citation type="submission" date="2015-01" db="EMBL/GenBank/DDBJ databases">
        <title>Evolution of Trichinella species and genotypes.</title>
        <authorList>
            <person name="Korhonen P.K."/>
            <person name="Edoardo P."/>
            <person name="Giuseppe L.R."/>
            <person name="Gasser R.B."/>
        </authorList>
    </citation>
    <scope>NUCLEOTIDE SEQUENCE [LARGE SCALE GENOMIC DNA]</scope>
    <source>
        <strain evidence="2">ISS1029</strain>
    </source>
</reference>
<gene>
    <name evidence="2" type="ORF">T11_5631</name>
</gene>
<evidence type="ECO:0000256" key="1">
    <source>
        <dbReference type="SAM" id="MobiDB-lite"/>
    </source>
</evidence>
<sequence>MTNALAGTSFTHLFSASYSSKSAILGWINHHLESLCWHHSVQHNSNPSLKAVVASSAHYTITGLRGDFPRYNLDLVCQMGFPLKERTSIGSAQAVTSTNLPAGQEVHFLRDIRLHSSRQKRRNQFQTGKTRLTRNKSQSVIPAVPVESKSLLKSAFLYRRHYLGRQVSESCRKATRLESGHPQSRRNSSRGRLRIYLTKPGQSVVLLFRDLSMVPDQFHGQECQA</sequence>
<dbReference type="Proteomes" id="UP000055024">
    <property type="component" value="Unassembled WGS sequence"/>
</dbReference>
<feature type="region of interest" description="Disordered" evidence="1">
    <location>
        <begin position="173"/>
        <end position="192"/>
    </location>
</feature>
<evidence type="ECO:0000313" key="2">
    <source>
        <dbReference type="EMBL" id="KRZ04116.1"/>
    </source>
</evidence>
<accession>A0A0V1H220</accession>
<keyword evidence="3" id="KW-1185">Reference proteome</keyword>
<comment type="caution">
    <text evidence="2">The sequence shown here is derived from an EMBL/GenBank/DDBJ whole genome shotgun (WGS) entry which is preliminary data.</text>
</comment>
<dbReference type="EMBL" id="JYDP01000172">
    <property type="protein sequence ID" value="KRZ04116.1"/>
    <property type="molecule type" value="Genomic_DNA"/>
</dbReference>
<protein>
    <submittedName>
        <fullName evidence="2">Uncharacterized protein</fullName>
    </submittedName>
</protein>
<name>A0A0V1H220_9BILA</name>
<feature type="compositionally biased region" description="Polar residues" evidence="1">
    <location>
        <begin position="124"/>
        <end position="137"/>
    </location>
</feature>